<keyword evidence="2" id="KW-1185">Reference proteome</keyword>
<proteinExistence type="predicted"/>
<name>A0A5N6QQD7_9ROSI</name>
<dbReference type="Proteomes" id="UP000327013">
    <property type="component" value="Chromosome 2"/>
</dbReference>
<dbReference type="AlphaFoldDB" id="A0A5N6QQD7"/>
<gene>
    <name evidence="1" type="ORF">FH972_005226</name>
</gene>
<dbReference type="OrthoDB" id="690068at2759"/>
<reference evidence="1 2" key="1">
    <citation type="submission" date="2019-06" db="EMBL/GenBank/DDBJ databases">
        <title>A chromosomal-level reference genome of Carpinus fangiana (Coryloideae, Betulaceae).</title>
        <authorList>
            <person name="Yang X."/>
            <person name="Wang Z."/>
            <person name="Zhang L."/>
            <person name="Hao G."/>
            <person name="Liu J."/>
            <person name="Yang Y."/>
        </authorList>
    </citation>
    <scope>NUCLEOTIDE SEQUENCE [LARGE SCALE GENOMIC DNA]</scope>
    <source>
        <strain evidence="1">Cfa_2016G</strain>
        <tissue evidence="1">Leaf</tissue>
    </source>
</reference>
<sequence>MHSQNQRLMRRSLPSKYNDDVVIPLEQSVAREIRSEQEPTAHNQSPQLFMQEDEMASSLHYPFMDNDLALDNTFCADLLHPSNNLGNCNSTNPTLRTNGIMKLHQAMTSEMGTSLPSIPLARRMELAKSKVQNFMHFSRHKAKVARGEGLDQNALVSSRSVAVVRESTGPGVDIGIAMQGLAPLLKFFFKKNLV</sequence>
<protein>
    <submittedName>
        <fullName evidence="1">Uncharacterized protein</fullName>
    </submittedName>
</protein>
<evidence type="ECO:0000313" key="1">
    <source>
        <dbReference type="EMBL" id="KAE8008738.1"/>
    </source>
</evidence>
<accession>A0A5N6QQD7</accession>
<dbReference type="EMBL" id="CM017322">
    <property type="protein sequence ID" value="KAE8008738.1"/>
    <property type="molecule type" value="Genomic_DNA"/>
</dbReference>
<evidence type="ECO:0000313" key="2">
    <source>
        <dbReference type="Proteomes" id="UP000327013"/>
    </source>
</evidence>
<organism evidence="1 2">
    <name type="scientific">Carpinus fangiana</name>
    <dbReference type="NCBI Taxonomy" id="176857"/>
    <lineage>
        <taxon>Eukaryota</taxon>
        <taxon>Viridiplantae</taxon>
        <taxon>Streptophyta</taxon>
        <taxon>Embryophyta</taxon>
        <taxon>Tracheophyta</taxon>
        <taxon>Spermatophyta</taxon>
        <taxon>Magnoliopsida</taxon>
        <taxon>eudicotyledons</taxon>
        <taxon>Gunneridae</taxon>
        <taxon>Pentapetalae</taxon>
        <taxon>rosids</taxon>
        <taxon>fabids</taxon>
        <taxon>Fagales</taxon>
        <taxon>Betulaceae</taxon>
        <taxon>Carpinus</taxon>
    </lineage>
</organism>